<accession>A0A812L130</accession>
<dbReference type="OrthoDB" id="439284at2759"/>
<feature type="compositionally biased region" description="Polar residues" evidence="1">
    <location>
        <begin position="265"/>
        <end position="274"/>
    </location>
</feature>
<reference evidence="2" key="1">
    <citation type="submission" date="2021-02" db="EMBL/GenBank/DDBJ databases">
        <authorList>
            <person name="Dougan E. K."/>
            <person name="Rhodes N."/>
            <person name="Thang M."/>
            <person name="Chan C."/>
        </authorList>
    </citation>
    <scope>NUCLEOTIDE SEQUENCE</scope>
</reference>
<feature type="compositionally biased region" description="Gly residues" evidence="1">
    <location>
        <begin position="239"/>
        <end position="253"/>
    </location>
</feature>
<evidence type="ECO:0000313" key="2">
    <source>
        <dbReference type="EMBL" id="CAE7236455.1"/>
    </source>
</evidence>
<dbReference type="AlphaFoldDB" id="A0A812L130"/>
<feature type="compositionally biased region" description="Basic and acidic residues" evidence="1">
    <location>
        <begin position="299"/>
        <end position="309"/>
    </location>
</feature>
<name>A0A812L130_9DINO</name>
<protein>
    <submittedName>
        <fullName evidence="2">Uncharacterized protein</fullName>
    </submittedName>
</protein>
<feature type="compositionally biased region" description="Low complexity" evidence="1">
    <location>
        <begin position="326"/>
        <end position="336"/>
    </location>
</feature>
<gene>
    <name evidence="2" type="ORF">SNAT2548_LOCUS10188</name>
</gene>
<evidence type="ECO:0000313" key="3">
    <source>
        <dbReference type="Proteomes" id="UP000604046"/>
    </source>
</evidence>
<feature type="compositionally biased region" description="Polar residues" evidence="1">
    <location>
        <begin position="379"/>
        <end position="391"/>
    </location>
</feature>
<sequence length="472" mass="51266">MECLAVAPETTDLVFSATRGEQAAYLLAPREGCGSFTKMVRNKEAFVRFMRQVLHFIEKVEGHRSYHLRLCAGCEPPAMRSGPLPTLTDELQAHMRQAGPLLSQTGRPILVVVPNRSVQFQSDCTDDELAELWSLALDVINRDGQHGLQDIDQFDTMRLNAGSFQNIRDRFQAMWADHPGYQAGVLSGKLCECETLPDLARSQEPSDPIRAKRAFAVARVDRVHWEDLSAFCADSQGTDSGGKGSASEGGGKGAPAYRVLGRGQSPHSESSTPSLMPPNPAMAAQAWSTDESSPDEAGEDRFLFGEETRSTSGGYMKRRRSRATGSERPSAASGSASRRESQAERNNQSSPHRRSLLESLTEGVANLWANRPEAPQATPPSSRDSFQSTVLISKDEADLEETRQSGDGAAKEGPSLVDGEPRSSQARRGTLFDSADFAQSWKRLSSDFSAGVASITEALRSVPTPEDSMAVD</sequence>
<comment type="caution">
    <text evidence="2">The sequence shown here is derived from an EMBL/GenBank/DDBJ whole genome shotgun (WGS) entry which is preliminary data.</text>
</comment>
<proteinExistence type="predicted"/>
<feature type="region of interest" description="Disordered" evidence="1">
    <location>
        <begin position="233"/>
        <end position="431"/>
    </location>
</feature>
<evidence type="ECO:0000256" key="1">
    <source>
        <dbReference type="SAM" id="MobiDB-lite"/>
    </source>
</evidence>
<dbReference type="Proteomes" id="UP000604046">
    <property type="component" value="Unassembled WGS sequence"/>
</dbReference>
<dbReference type="EMBL" id="CAJNDS010000829">
    <property type="protein sequence ID" value="CAE7236455.1"/>
    <property type="molecule type" value="Genomic_DNA"/>
</dbReference>
<feature type="compositionally biased region" description="Basic and acidic residues" evidence="1">
    <location>
        <begin position="393"/>
        <end position="404"/>
    </location>
</feature>
<organism evidence="2 3">
    <name type="scientific">Symbiodinium natans</name>
    <dbReference type="NCBI Taxonomy" id="878477"/>
    <lineage>
        <taxon>Eukaryota</taxon>
        <taxon>Sar</taxon>
        <taxon>Alveolata</taxon>
        <taxon>Dinophyceae</taxon>
        <taxon>Suessiales</taxon>
        <taxon>Symbiodiniaceae</taxon>
        <taxon>Symbiodinium</taxon>
    </lineage>
</organism>
<keyword evidence="3" id="KW-1185">Reference proteome</keyword>